<comment type="caution">
    <text evidence="4">The sequence shown here is derived from an EMBL/GenBank/DDBJ whole genome shotgun (WGS) entry which is preliminary data.</text>
</comment>
<dbReference type="InterPro" id="IPR001482">
    <property type="entry name" value="T2SS/T4SS_dom"/>
</dbReference>
<dbReference type="CDD" id="cd01131">
    <property type="entry name" value="PilT"/>
    <property type="match status" value="1"/>
</dbReference>
<name>A0A2W5T1L6_9BACT</name>
<comment type="similarity">
    <text evidence="1">Belongs to the GSP E family.</text>
</comment>
<protein>
    <submittedName>
        <fullName evidence="4">Type IV pili twitching motility protein PilT</fullName>
    </submittedName>
</protein>
<dbReference type="EMBL" id="QFQP01000023">
    <property type="protein sequence ID" value="PZR08962.1"/>
    <property type="molecule type" value="Genomic_DNA"/>
</dbReference>
<accession>A0A2W5T1L6</accession>
<dbReference type="PANTHER" id="PTHR30486:SF6">
    <property type="entry name" value="TYPE IV PILUS RETRACTATION ATPASE PILT"/>
    <property type="match status" value="1"/>
</dbReference>
<dbReference type="SMART" id="SM00382">
    <property type="entry name" value="AAA"/>
    <property type="match status" value="1"/>
</dbReference>
<dbReference type="GO" id="GO:0016887">
    <property type="term" value="F:ATP hydrolysis activity"/>
    <property type="evidence" value="ECO:0007669"/>
    <property type="project" value="InterPro"/>
</dbReference>
<dbReference type="PANTHER" id="PTHR30486">
    <property type="entry name" value="TWITCHING MOTILITY PROTEIN PILT"/>
    <property type="match status" value="1"/>
</dbReference>
<gene>
    <name evidence="4" type="ORF">DI536_23715</name>
</gene>
<dbReference type="Gene3D" id="3.30.450.90">
    <property type="match status" value="1"/>
</dbReference>
<organism evidence="4 5">
    <name type="scientific">Archangium gephyra</name>
    <dbReference type="NCBI Taxonomy" id="48"/>
    <lineage>
        <taxon>Bacteria</taxon>
        <taxon>Pseudomonadati</taxon>
        <taxon>Myxococcota</taxon>
        <taxon>Myxococcia</taxon>
        <taxon>Myxococcales</taxon>
        <taxon>Cystobacterineae</taxon>
        <taxon>Archangiaceae</taxon>
        <taxon>Archangium</taxon>
    </lineage>
</organism>
<dbReference type="InterPro" id="IPR003593">
    <property type="entry name" value="AAA+_ATPase"/>
</dbReference>
<dbReference type="Proteomes" id="UP000249061">
    <property type="component" value="Unassembled WGS sequence"/>
</dbReference>
<dbReference type="PROSITE" id="PS00662">
    <property type="entry name" value="T2SP_E"/>
    <property type="match status" value="1"/>
</dbReference>
<reference evidence="4 5" key="1">
    <citation type="submission" date="2017-08" db="EMBL/GenBank/DDBJ databases">
        <title>Infants hospitalized years apart are colonized by the same room-sourced microbial strains.</title>
        <authorList>
            <person name="Brooks B."/>
            <person name="Olm M.R."/>
            <person name="Firek B.A."/>
            <person name="Baker R."/>
            <person name="Thomas B.C."/>
            <person name="Morowitz M.J."/>
            <person name="Banfield J.F."/>
        </authorList>
    </citation>
    <scope>NUCLEOTIDE SEQUENCE [LARGE SCALE GENOMIC DNA]</scope>
    <source>
        <strain evidence="4">S2_003_000_R2_14</strain>
    </source>
</reference>
<sequence>MQQYLAKQGGGAAAPQQAAAQVPAPSVPKPQGHAVNLPQNAPPPAPIQSAPARRSGPVTLKDILTKAMEVKASDVHLHSGGPLLMRIGGELRETKTGQMSSEDIERLIEEGLTPEEMTTLRETLDFDAALVMPGVGRFRASFYKQQRGFDAVFRPIPKDPPTLAQLGLPAGLSKLADFHQGLVLLTGPAGSGKSSTLAAIVEMLNGSRKDHIITVEDPIEYVFTQKQCVVNQRQAGKHTKSFANALRAALREDPDIIVIGELRDLETIQLAITAAETGHLVLGTLHTNNAIRTINRVLDVFPPKQQSQIRAMVSESLRAIVSQRLIPHADGQRRVPALEVLYVKPSISNLIREEKTFQIRSVMQTGRADGMMLLDDSIAELVKTGQVTKEVARRFAEDPKRFA</sequence>
<feature type="region of interest" description="Disordered" evidence="2">
    <location>
        <begin position="1"/>
        <end position="55"/>
    </location>
</feature>
<proteinExistence type="inferred from homology"/>
<evidence type="ECO:0000256" key="1">
    <source>
        <dbReference type="ARBA" id="ARBA00006611"/>
    </source>
</evidence>
<dbReference type="Pfam" id="PF00437">
    <property type="entry name" value="T2SSE"/>
    <property type="match status" value="1"/>
</dbReference>
<dbReference type="InterPro" id="IPR027417">
    <property type="entry name" value="P-loop_NTPase"/>
</dbReference>
<evidence type="ECO:0000313" key="4">
    <source>
        <dbReference type="EMBL" id="PZR08962.1"/>
    </source>
</evidence>
<dbReference type="NCBIfam" id="TIGR01420">
    <property type="entry name" value="pilT_fam"/>
    <property type="match status" value="1"/>
</dbReference>
<feature type="domain" description="Bacterial type II secretion system protein E" evidence="3">
    <location>
        <begin position="250"/>
        <end position="264"/>
    </location>
</feature>
<dbReference type="InterPro" id="IPR006321">
    <property type="entry name" value="PilT/PilU"/>
</dbReference>
<dbReference type="GO" id="GO:0005524">
    <property type="term" value="F:ATP binding"/>
    <property type="evidence" value="ECO:0007669"/>
    <property type="project" value="InterPro"/>
</dbReference>
<dbReference type="Gene3D" id="3.40.50.300">
    <property type="entry name" value="P-loop containing nucleotide triphosphate hydrolases"/>
    <property type="match status" value="1"/>
</dbReference>
<evidence type="ECO:0000259" key="3">
    <source>
        <dbReference type="PROSITE" id="PS00662"/>
    </source>
</evidence>
<evidence type="ECO:0000256" key="2">
    <source>
        <dbReference type="SAM" id="MobiDB-lite"/>
    </source>
</evidence>
<dbReference type="InterPro" id="IPR050921">
    <property type="entry name" value="T4SS_GSP_E_ATPase"/>
</dbReference>
<feature type="compositionally biased region" description="Low complexity" evidence="2">
    <location>
        <begin position="13"/>
        <end position="24"/>
    </location>
</feature>
<dbReference type="SUPFAM" id="SSF52540">
    <property type="entry name" value="P-loop containing nucleoside triphosphate hydrolases"/>
    <property type="match status" value="1"/>
</dbReference>
<dbReference type="AlphaFoldDB" id="A0A2W5T1L6"/>
<evidence type="ECO:0000313" key="5">
    <source>
        <dbReference type="Proteomes" id="UP000249061"/>
    </source>
</evidence>